<keyword evidence="3 9" id="KW-0808">Transferase</keyword>
<keyword evidence="6 7" id="KW-0472">Membrane</keyword>
<name>A0A9D6LQJ5_9BACT</name>
<evidence type="ECO:0000256" key="6">
    <source>
        <dbReference type="ARBA" id="ARBA00023136"/>
    </source>
</evidence>
<comment type="subcellular location">
    <subcellularLocation>
        <location evidence="1">Membrane</location>
        <topology evidence="1">Multi-pass membrane protein</topology>
    </subcellularLocation>
</comment>
<keyword evidence="5 7" id="KW-1133">Transmembrane helix</keyword>
<sequence length="444" mass="50150">MSQSTDTRKLILLLGDLVAFYISLFAVLFIRYAGLETGLPIRIHALPFSILFFFWAIVFYILGLYEIIRSSAADFIQRILLAFTINALVGVILFYFIPFFGIAPKLNLFAVLALSAMLVIIWRQIIASLFKSIPRESVLFLGITDEVLELASALKKNVALGYRVTEIMDDAAPIPENLKEFVLQDKISLVVVSPQVAANGAIAKRLVELIPLGVRIANFAKFYEENTGRIPISLITEQWFLENPMATKRLVFDLFKRLVDIIAALILLIPTALATPILAILIRLDSPGPIFYGQTRVGRYGRLFKIYKFRSMIADAEQNGAKWAGENDPRVTRVGKFLRVTRIDELPQLIAVLQGNLSFVGPRPERPEFVEPLRKEIPFYDIRHIALPGLTGWAQINPPYYYASVQDAYKKLQYELYYIAHRSIALDLLILLKTIAIVISRAGR</sequence>
<dbReference type="PANTHER" id="PTHR30576:SF0">
    <property type="entry name" value="UNDECAPRENYL-PHOSPHATE N-ACETYLGALACTOSAMINYL 1-PHOSPHATE TRANSFERASE-RELATED"/>
    <property type="match status" value="1"/>
</dbReference>
<feature type="transmembrane region" description="Helical" evidence="7">
    <location>
        <begin position="258"/>
        <end position="282"/>
    </location>
</feature>
<dbReference type="AlphaFoldDB" id="A0A9D6LQJ5"/>
<reference evidence="9" key="1">
    <citation type="submission" date="2020-07" db="EMBL/GenBank/DDBJ databases">
        <title>Huge and variable diversity of episymbiotic CPR bacteria and DPANN archaea in groundwater ecosystems.</title>
        <authorList>
            <person name="He C.Y."/>
            <person name="Keren R."/>
            <person name="Whittaker M."/>
            <person name="Farag I.F."/>
            <person name="Doudna J."/>
            <person name="Cate J.H.D."/>
            <person name="Banfield J.F."/>
        </authorList>
    </citation>
    <scope>NUCLEOTIDE SEQUENCE</scope>
    <source>
        <strain evidence="9">NC_groundwater_972_Pr1_S-0.2um_49_27</strain>
    </source>
</reference>
<dbReference type="PANTHER" id="PTHR30576">
    <property type="entry name" value="COLANIC BIOSYNTHESIS UDP-GLUCOSE LIPID CARRIER TRANSFERASE"/>
    <property type="match status" value="1"/>
</dbReference>
<evidence type="ECO:0000313" key="9">
    <source>
        <dbReference type="EMBL" id="MBI3627231.1"/>
    </source>
</evidence>
<feature type="transmembrane region" description="Helical" evidence="7">
    <location>
        <begin position="79"/>
        <end position="100"/>
    </location>
</feature>
<dbReference type="InterPro" id="IPR003362">
    <property type="entry name" value="Bact_transf"/>
</dbReference>
<evidence type="ECO:0000256" key="3">
    <source>
        <dbReference type="ARBA" id="ARBA00022679"/>
    </source>
</evidence>
<evidence type="ECO:0000256" key="2">
    <source>
        <dbReference type="ARBA" id="ARBA00006464"/>
    </source>
</evidence>
<protein>
    <submittedName>
        <fullName evidence="9">Sugar transferase</fullName>
    </submittedName>
</protein>
<evidence type="ECO:0000256" key="1">
    <source>
        <dbReference type="ARBA" id="ARBA00004141"/>
    </source>
</evidence>
<evidence type="ECO:0000259" key="8">
    <source>
        <dbReference type="Pfam" id="PF02397"/>
    </source>
</evidence>
<comment type="similarity">
    <text evidence="2">Belongs to the bacterial sugar transferase family.</text>
</comment>
<dbReference type="GO" id="GO:0016780">
    <property type="term" value="F:phosphotransferase activity, for other substituted phosphate groups"/>
    <property type="evidence" value="ECO:0007669"/>
    <property type="project" value="TreeGrafter"/>
</dbReference>
<accession>A0A9D6LQJ5</accession>
<dbReference type="Pfam" id="PF02397">
    <property type="entry name" value="Bac_transf"/>
    <property type="match status" value="1"/>
</dbReference>
<evidence type="ECO:0000313" key="10">
    <source>
        <dbReference type="Proteomes" id="UP000808388"/>
    </source>
</evidence>
<evidence type="ECO:0000256" key="5">
    <source>
        <dbReference type="ARBA" id="ARBA00022989"/>
    </source>
</evidence>
<dbReference type="GO" id="GO:0016020">
    <property type="term" value="C:membrane"/>
    <property type="evidence" value="ECO:0007669"/>
    <property type="project" value="UniProtKB-SubCell"/>
</dbReference>
<evidence type="ECO:0000256" key="4">
    <source>
        <dbReference type="ARBA" id="ARBA00022692"/>
    </source>
</evidence>
<organism evidence="9 10">
    <name type="scientific">Candidatus Sungiibacteriota bacterium</name>
    <dbReference type="NCBI Taxonomy" id="2750080"/>
    <lineage>
        <taxon>Bacteria</taxon>
        <taxon>Candidatus Sungiibacteriota</taxon>
    </lineage>
</organism>
<feature type="transmembrane region" description="Helical" evidence="7">
    <location>
        <begin position="12"/>
        <end position="33"/>
    </location>
</feature>
<dbReference type="NCBIfam" id="TIGR03025">
    <property type="entry name" value="EPS_sugtrans"/>
    <property type="match status" value="1"/>
</dbReference>
<dbReference type="InterPro" id="IPR017475">
    <property type="entry name" value="EPS_sugar_tfrase"/>
</dbReference>
<comment type="caution">
    <text evidence="9">The sequence shown here is derived from an EMBL/GenBank/DDBJ whole genome shotgun (WGS) entry which is preliminary data.</text>
</comment>
<feature type="domain" description="Bacterial sugar transferase" evidence="8">
    <location>
        <begin position="256"/>
        <end position="439"/>
    </location>
</feature>
<gene>
    <name evidence="9" type="ORF">HY220_00565</name>
</gene>
<keyword evidence="4 7" id="KW-0812">Transmembrane</keyword>
<feature type="transmembrane region" description="Helical" evidence="7">
    <location>
        <begin position="106"/>
        <end position="126"/>
    </location>
</feature>
<evidence type="ECO:0000256" key="7">
    <source>
        <dbReference type="SAM" id="Phobius"/>
    </source>
</evidence>
<dbReference type="Proteomes" id="UP000808388">
    <property type="component" value="Unassembled WGS sequence"/>
</dbReference>
<feature type="transmembrane region" description="Helical" evidence="7">
    <location>
        <begin position="45"/>
        <end position="67"/>
    </location>
</feature>
<dbReference type="EMBL" id="JACQCQ010000002">
    <property type="protein sequence ID" value="MBI3627231.1"/>
    <property type="molecule type" value="Genomic_DNA"/>
</dbReference>
<proteinExistence type="inferred from homology"/>